<evidence type="ECO:0000313" key="7">
    <source>
        <dbReference type="EMBL" id="CAE0403556.1"/>
    </source>
</evidence>
<name>A0A6S8I3C4_9STRA</name>
<feature type="transmembrane region" description="Helical" evidence="6">
    <location>
        <begin position="334"/>
        <end position="352"/>
    </location>
</feature>
<evidence type="ECO:0000256" key="6">
    <source>
        <dbReference type="SAM" id="Phobius"/>
    </source>
</evidence>
<protein>
    <submittedName>
        <fullName evidence="8">Uncharacterized protein</fullName>
    </submittedName>
</protein>
<feature type="transmembrane region" description="Helical" evidence="6">
    <location>
        <begin position="397"/>
        <end position="419"/>
    </location>
</feature>
<gene>
    <name evidence="7" type="ORF">ACOF00016_LOCUS1753</name>
    <name evidence="8" type="ORF">ACOF00016_LOCUS1756</name>
</gene>
<evidence type="ECO:0000256" key="3">
    <source>
        <dbReference type="ARBA" id="ARBA00022692"/>
    </source>
</evidence>
<reference evidence="8" key="1">
    <citation type="submission" date="2021-01" db="EMBL/GenBank/DDBJ databases">
        <authorList>
            <person name="Corre E."/>
            <person name="Pelletier E."/>
            <person name="Niang G."/>
            <person name="Scheremetjew M."/>
            <person name="Finn R."/>
            <person name="Kale V."/>
            <person name="Holt S."/>
            <person name="Cochrane G."/>
            <person name="Meng A."/>
            <person name="Brown T."/>
            <person name="Cohen L."/>
        </authorList>
    </citation>
    <scope>NUCLEOTIDE SEQUENCE</scope>
    <source>
        <strain evidence="8">CCMP127</strain>
    </source>
</reference>
<dbReference type="GO" id="GO:0016020">
    <property type="term" value="C:membrane"/>
    <property type="evidence" value="ECO:0007669"/>
    <property type="project" value="UniProtKB-SubCell"/>
</dbReference>
<comment type="similarity">
    <text evidence="2">Belongs to the nucleobase:cation symporter-2 (NCS2) (TC 2.A.40) family.</text>
</comment>
<dbReference type="Pfam" id="PF00860">
    <property type="entry name" value="Xan_ur_permease"/>
    <property type="match status" value="1"/>
</dbReference>
<dbReference type="EMBL" id="HBIM01002008">
    <property type="protein sequence ID" value="CAE0403556.1"/>
    <property type="molecule type" value="Transcribed_RNA"/>
</dbReference>
<dbReference type="PANTHER" id="PTHR11119">
    <property type="entry name" value="XANTHINE-URACIL / VITAMIN C PERMEASE FAMILY MEMBER"/>
    <property type="match status" value="1"/>
</dbReference>
<proteinExistence type="inferred from homology"/>
<dbReference type="AlphaFoldDB" id="A0A6S8I3C4"/>
<evidence type="ECO:0000256" key="2">
    <source>
        <dbReference type="ARBA" id="ARBA00008821"/>
    </source>
</evidence>
<feature type="transmembrane region" description="Helical" evidence="6">
    <location>
        <begin position="81"/>
        <end position="102"/>
    </location>
</feature>
<dbReference type="InterPro" id="IPR006043">
    <property type="entry name" value="NCS2"/>
</dbReference>
<feature type="transmembrane region" description="Helical" evidence="6">
    <location>
        <begin position="309"/>
        <end position="328"/>
    </location>
</feature>
<keyword evidence="5 6" id="KW-0472">Membrane</keyword>
<dbReference type="GO" id="GO:0022857">
    <property type="term" value="F:transmembrane transporter activity"/>
    <property type="evidence" value="ECO:0007669"/>
    <property type="project" value="InterPro"/>
</dbReference>
<feature type="transmembrane region" description="Helical" evidence="6">
    <location>
        <begin position="159"/>
        <end position="181"/>
    </location>
</feature>
<organism evidence="8">
    <name type="scientific">Amphora coffeiformis</name>
    <dbReference type="NCBI Taxonomy" id="265554"/>
    <lineage>
        <taxon>Eukaryota</taxon>
        <taxon>Sar</taxon>
        <taxon>Stramenopiles</taxon>
        <taxon>Ochrophyta</taxon>
        <taxon>Bacillariophyta</taxon>
        <taxon>Bacillariophyceae</taxon>
        <taxon>Bacillariophycidae</taxon>
        <taxon>Thalassiophysales</taxon>
        <taxon>Catenulaceae</taxon>
        <taxon>Amphora</taxon>
    </lineage>
</organism>
<keyword evidence="4 6" id="KW-1133">Transmembrane helix</keyword>
<keyword evidence="3 6" id="KW-0812">Transmembrane</keyword>
<accession>A0A6S8I3C4</accession>
<comment type="subcellular location">
    <subcellularLocation>
        <location evidence="1">Membrane</location>
        <topology evidence="1">Multi-pass membrane protein</topology>
    </subcellularLocation>
</comment>
<dbReference type="EMBL" id="HBIM01002011">
    <property type="protein sequence ID" value="CAE0403559.1"/>
    <property type="molecule type" value="Transcribed_RNA"/>
</dbReference>
<evidence type="ECO:0000256" key="5">
    <source>
        <dbReference type="ARBA" id="ARBA00023136"/>
    </source>
</evidence>
<feature type="transmembrane region" description="Helical" evidence="6">
    <location>
        <begin position="114"/>
        <end position="147"/>
    </location>
</feature>
<sequence length="522" mass="55453">MTLFFFNHHHHHYYYLRVQLKLNTRFVVLLSLSLSTHSLPIVQGGSFSYLPATFGIIFNAELQAIQDPSDRFETTMRTIQGAVIVAGLIQLFIGYSGCIPILLRYISPVTIAPVIAAIGLGLYGAGFAGVSACWSLGLMQLTTIVVFSQLLKPVKVAGLPIFALFPVILAIAATWIFGAILTSADVWDEGNACRTDANSDILDDSPWFRVPYPGQWGAPIFKTYAVIPMLGGMLASMIESIGDYYGCANLSGAPPPTPGIISRGLGCEGIGVLLAGLIGTANATTSYSENIGALAVTGVGSRAVVQCGAVIMICVSLIAKVGALFATMPNSMTSGIYCALFGLIVAVGLSNLQYVDLNSPRNQFIIGFALFNCLSVAGPGGYFNGLGGENPFGDGDGAAVALAIFTSPMIIAFLSAFVLDNIVPGTAEERGMHIWQQVKGEDVNNDPEYVEVYSLPLFFAKTFKNFSYLEYMALGRMPDPPANGYQPGRADVGELCCPCFHPGLAHDDDDNDAEANASEANA</sequence>
<feature type="transmembrane region" description="Helical" evidence="6">
    <location>
        <begin position="364"/>
        <end position="385"/>
    </location>
</feature>
<evidence type="ECO:0000256" key="1">
    <source>
        <dbReference type="ARBA" id="ARBA00004141"/>
    </source>
</evidence>
<evidence type="ECO:0000256" key="4">
    <source>
        <dbReference type="ARBA" id="ARBA00022989"/>
    </source>
</evidence>
<evidence type="ECO:0000313" key="8">
    <source>
        <dbReference type="EMBL" id="CAE0403559.1"/>
    </source>
</evidence>
<feature type="transmembrane region" description="Helical" evidence="6">
    <location>
        <begin position="216"/>
        <end position="235"/>
    </location>
</feature>